<gene>
    <name evidence="1" type="ORF">GQM04_11305</name>
</gene>
<evidence type="ECO:0000313" key="1">
    <source>
        <dbReference type="EMBL" id="MWL46099.1"/>
    </source>
</evidence>
<reference evidence="1 2" key="1">
    <citation type="submission" date="2019-12" db="EMBL/GenBank/DDBJ databases">
        <title>Enteriobacteria Tanzani isolates_10432.</title>
        <authorList>
            <person name="Subbiah M."/>
            <person name="Call D."/>
        </authorList>
    </citation>
    <scope>NUCLEOTIDE SEQUENCE [LARGE SCALE GENOMIC DNA]</scope>
    <source>
        <strain evidence="1 2">10432wF6</strain>
    </source>
</reference>
<sequence>MTDSTQTKDLYSLFRFIITQQQSGRLDPTRASEKWRQAFADYEANVIGCVMAEVIFRMTRDGSL</sequence>
<accession>A0A6L6ZUG5</accession>
<evidence type="ECO:0000313" key="2">
    <source>
        <dbReference type="Proteomes" id="UP000487258"/>
    </source>
</evidence>
<dbReference type="EMBL" id="WTMY01000084">
    <property type="protein sequence ID" value="MWL46099.1"/>
    <property type="molecule type" value="Genomic_DNA"/>
</dbReference>
<proteinExistence type="predicted"/>
<dbReference type="RefSeq" id="WP_160445542.1">
    <property type="nucleotide sequence ID" value="NZ_WTMY01000084.1"/>
</dbReference>
<comment type="caution">
    <text evidence="1">The sequence shown here is derived from an EMBL/GenBank/DDBJ whole genome shotgun (WGS) entry which is preliminary data.</text>
</comment>
<dbReference type="AlphaFoldDB" id="A0A6L6ZUG5"/>
<organism evidence="1 2">
    <name type="scientific">Escherichia coli</name>
    <dbReference type="NCBI Taxonomy" id="562"/>
    <lineage>
        <taxon>Bacteria</taxon>
        <taxon>Pseudomonadati</taxon>
        <taxon>Pseudomonadota</taxon>
        <taxon>Gammaproteobacteria</taxon>
        <taxon>Enterobacterales</taxon>
        <taxon>Enterobacteriaceae</taxon>
        <taxon>Escherichia</taxon>
    </lineage>
</organism>
<name>A0A6L6ZUG5_ECOLX</name>
<dbReference type="Proteomes" id="UP000487258">
    <property type="component" value="Unassembled WGS sequence"/>
</dbReference>
<protein>
    <submittedName>
        <fullName evidence="1">Uncharacterized protein</fullName>
    </submittedName>
</protein>